<proteinExistence type="inferred from homology"/>
<name>A0A7M5V3G5_9CNID</name>
<dbReference type="Pfam" id="PF00019">
    <property type="entry name" value="TGF_beta"/>
    <property type="match status" value="1"/>
</dbReference>
<evidence type="ECO:0000256" key="8">
    <source>
        <dbReference type="RuleBase" id="RU000354"/>
    </source>
</evidence>
<organism evidence="11 12">
    <name type="scientific">Clytia hemisphaerica</name>
    <dbReference type="NCBI Taxonomy" id="252671"/>
    <lineage>
        <taxon>Eukaryota</taxon>
        <taxon>Metazoa</taxon>
        <taxon>Cnidaria</taxon>
        <taxon>Hydrozoa</taxon>
        <taxon>Hydroidolina</taxon>
        <taxon>Leptothecata</taxon>
        <taxon>Obeliida</taxon>
        <taxon>Clytiidae</taxon>
        <taxon>Clytia</taxon>
    </lineage>
</organism>
<feature type="domain" description="TGF-beta family profile" evidence="10">
    <location>
        <begin position="250"/>
        <end position="384"/>
    </location>
</feature>
<dbReference type="SUPFAM" id="SSF57501">
    <property type="entry name" value="Cystine-knot cytokines"/>
    <property type="match status" value="1"/>
</dbReference>
<dbReference type="Proteomes" id="UP000594262">
    <property type="component" value="Unplaced"/>
</dbReference>
<evidence type="ECO:0000259" key="10">
    <source>
        <dbReference type="PROSITE" id="PS51362"/>
    </source>
</evidence>
<evidence type="ECO:0000256" key="9">
    <source>
        <dbReference type="SAM" id="SignalP"/>
    </source>
</evidence>
<keyword evidence="12" id="KW-1185">Reference proteome</keyword>
<dbReference type="FunFam" id="2.10.90.10:FF:000001">
    <property type="entry name" value="Bone morphogenetic protein 4"/>
    <property type="match status" value="1"/>
</dbReference>
<evidence type="ECO:0000256" key="2">
    <source>
        <dbReference type="ARBA" id="ARBA00006656"/>
    </source>
</evidence>
<dbReference type="Gene3D" id="2.60.120.970">
    <property type="match status" value="1"/>
</dbReference>
<dbReference type="AlphaFoldDB" id="A0A7M5V3G5"/>
<sequence>MKMNAPHYGITYLLLLNCIVSISSKCTEIPEDFKPTPAKKLMRNKKLLGMVEKKFMSFMGLSGPKPNRTKSRVHVPDHMWDLYYKWNRENHDKSELADTARLIHSDDGKTPGQMNFNISVIPNKEKVHRAELLLFAEQKRGISPYRKLHLFKPKFKDGNRILAFYKKIRSEHKGYLKLDITDLIKDWKVNGVENSSMIVEIDRKADDLNSVHTRKRRSLSHKEWQKKRPMLIVYSMSPNNKRVKEPSPSRKRRNVRVSNDMYMPEINIPKANETHQKVKRETCRLRPYSLDFKDFGWDEWIIAPNSYDLNFCSGACPKPLGPHFNTTNHAVIQNAVLGINKQLVPQLCCVPTTFKDQTFLFLDSSGKLLLKTPVEMIALGCGCH</sequence>
<keyword evidence="5 8" id="KW-0339">Growth factor</keyword>
<evidence type="ECO:0000313" key="11">
    <source>
        <dbReference type="EnsemblMetazoa" id="CLYHEMP008966.1"/>
    </source>
</evidence>
<comment type="subcellular location">
    <subcellularLocation>
        <location evidence="1">Secreted</location>
    </subcellularLocation>
</comment>
<dbReference type="PROSITE" id="PS51362">
    <property type="entry name" value="TGF_BETA_2"/>
    <property type="match status" value="1"/>
</dbReference>
<evidence type="ECO:0000256" key="3">
    <source>
        <dbReference type="ARBA" id="ARBA00022525"/>
    </source>
</evidence>
<dbReference type="SMART" id="SM00204">
    <property type="entry name" value="TGFB"/>
    <property type="match status" value="1"/>
</dbReference>
<evidence type="ECO:0000256" key="5">
    <source>
        <dbReference type="ARBA" id="ARBA00023030"/>
    </source>
</evidence>
<evidence type="ECO:0000256" key="6">
    <source>
        <dbReference type="ARBA" id="ARBA00023157"/>
    </source>
</evidence>
<dbReference type="InterPro" id="IPR029034">
    <property type="entry name" value="Cystine-knot_cytokine"/>
</dbReference>
<keyword evidence="7" id="KW-0325">Glycoprotein</keyword>
<evidence type="ECO:0000256" key="1">
    <source>
        <dbReference type="ARBA" id="ARBA00004613"/>
    </source>
</evidence>
<dbReference type="InterPro" id="IPR001111">
    <property type="entry name" value="TGF-b_propeptide"/>
</dbReference>
<dbReference type="EnsemblMetazoa" id="CLYHEMT008966.1">
    <property type="protein sequence ID" value="CLYHEMP008966.1"/>
    <property type="gene ID" value="CLYHEMG008966"/>
</dbReference>
<keyword evidence="3" id="KW-0964">Secreted</keyword>
<dbReference type="InterPro" id="IPR001839">
    <property type="entry name" value="TGF-b_C"/>
</dbReference>
<keyword evidence="6" id="KW-1015">Disulfide bond</keyword>
<evidence type="ECO:0000256" key="4">
    <source>
        <dbReference type="ARBA" id="ARBA00022729"/>
    </source>
</evidence>
<dbReference type="GeneID" id="136821186"/>
<keyword evidence="4 9" id="KW-0732">Signal</keyword>
<evidence type="ECO:0000256" key="7">
    <source>
        <dbReference type="ARBA" id="ARBA00023180"/>
    </source>
</evidence>
<dbReference type="GO" id="GO:0008083">
    <property type="term" value="F:growth factor activity"/>
    <property type="evidence" value="ECO:0007669"/>
    <property type="project" value="UniProtKB-KW"/>
</dbReference>
<dbReference type="GO" id="GO:0005125">
    <property type="term" value="F:cytokine activity"/>
    <property type="evidence" value="ECO:0007669"/>
    <property type="project" value="TreeGrafter"/>
</dbReference>
<dbReference type="InterPro" id="IPR017948">
    <property type="entry name" value="TGFb_CS"/>
</dbReference>
<dbReference type="Pfam" id="PF00688">
    <property type="entry name" value="TGFb_propeptide"/>
    <property type="match status" value="1"/>
</dbReference>
<dbReference type="RefSeq" id="XP_066933518.1">
    <property type="nucleotide sequence ID" value="XM_067077417.1"/>
</dbReference>
<dbReference type="InterPro" id="IPR015615">
    <property type="entry name" value="TGF-beta-rel"/>
</dbReference>
<feature type="chain" id="PRO_5029910473" description="TGF-beta family profile domain-containing protein" evidence="9">
    <location>
        <begin position="25"/>
        <end position="384"/>
    </location>
</feature>
<dbReference type="PROSITE" id="PS00250">
    <property type="entry name" value="TGF_BETA_1"/>
    <property type="match status" value="1"/>
</dbReference>
<evidence type="ECO:0000313" key="12">
    <source>
        <dbReference type="Proteomes" id="UP000594262"/>
    </source>
</evidence>
<reference evidence="11" key="1">
    <citation type="submission" date="2021-01" db="UniProtKB">
        <authorList>
            <consortium name="EnsemblMetazoa"/>
        </authorList>
    </citation>
    <scope>IDENTIFICATION</scope>
</reference>
<dbReference type="GO" id="GO:0005615">
    <property type="term" value="C:extracellular space"/>
    <property type="evidence" value="ECO:0007669"/>
    <property type="project" value="TreeGrafter"/>
</dbReference>
<accession>A0A7M5V3G5</accession>
<dbReference type="Gene3D" id="2.10.90.10">
    <property type="entry name" value="Cystine-knot cytokines"/>
    <property type="match status" value="1"/>
</dbReference>
<dbReference type="OrthoDB" id="5969879at2759"/>
<comment type="similarity">
    <text evidence="2 8">Belongs to the TGF-beta family.</text>
</comment>
<protein>
    <recommendedName>
        <fullName evidence="10">TGF-beta family profile domain-containing protein</fullName>
    </recommendedName>
</protein>
<dbReference type="CDD" id="cd13756">
    <property type="entry name" value="TGF_beta_BMPs_GDFs"/>
    <property type="match status" value="1"/>
</dbReference>
<dbReference type="PANTHER" id="PTHR11848">
    <property type="entry name" value="TGF-BETA FAMILY"/>
    <property type="match status" value="1"/>
</dbReference>
<feature type="signal peptide" evidence="9">
    <location>
        <begin position="1"/>
        <end position="24"/>
    </location>
</feature>